<feature type="compositionally biased region" description="Low complexity" evidence="2">
    <location>
        <begin position="765"/>
        <end position="774"/>
    </location>
</feature>
<evidence type="ECO:0000256" key="2">
    <source>
        <dbReference type="SAM" id="MobiDB-lite"/>
    </source>
</evidence>
<dbReference type="OrthoDB" id="6361127at2759"/>
<dbReference type="Proteomes" id="UP000283509">
    <property type="component" value="Unassembled WGS sequence"/>
</dbReference>
<sequence length="1002" mass="112910">MADDYPEQNTLSSLIKKPPSDCTEAEQDSDSVWSSASECQSEIESRGTSSAELFSNEPPTVRVRPDDEDEIETLIRAAELLALERAKLRQSHFSASGISPSKENTPRGPQQGLGLTTPLKNIKNYYSHSQKFVGDTDSGYFGNNKEPNRADEALTSGSFLHESNIQAANEVNGKFTNVYASDKDIPRNHCHSSHSTSRGSQSIDHFFTPSLETAEKMNIDDIPRLSLDSMGSMNQDREAYEERTRVSKDVKEVCNSSIREFASEESQNPQGRPSIGGVGDSVPFRESFRNGTSVEISTAVHDECSKLLKLSLNSTSSLAHVLRLLRQVLTLQLKTETSCVADNALEELEEYEAQHSTLEAKLNSAAVQLQGVVSQMQSMEARLIEQEEDAVRTDQCVMQLLQQVEEGLSTSGLEHFMAITSPRRRSTLRTLEDITSAMTLLLGELKRKTSRSRSLEEELQRCALEIDSLREAVLQKEARMRTSDLELLRLKEHNNRDYTSLKQCLAQAEESLNDSHAERARLSELIKKQTAEHEVTRQRLQHQVSELQRTMDSRVSELEHSLHNALKKNQADESTIEELRNQLSLKADQVKLVDEENGLLVEGLRSTLKHQQAEIDQLRLQLDSTVAEKQSLSKRVVDLETALHAEQEKHEKVQEEASVLRSDVRNLKVEHAETLKILQDKVDNSMAVKCDLERQIRSADFKFLQLRTEMQMERHRSAALAEENSDANKKIQNLQERIWSLTRRKRFSSGDKSKSFDDSRTGAISSRDSSSEYGSSISLFSSSLRADTVDHVQSLVKDVGDGQMREEQLHAMLREKDRAIRSLQESVSTQITSKNQELEDLTGKVSSLEEQLSSLLSGLEVSAAIGNVTTEVGRLLQQRTEHLKSIDHSSQWLQEEVSSLAMENHILTAELDATKKNQMGLSSEAQDSARRAREEARQERLNATRMQEKCLRLQAQLEAVQTTLDQERQEKKMRETIRGVKHQEFSMLLENAAAVQESLEKT</sequence>
<proteinExistence type="predicted"/>
<evidence type="ECO:0000313" key="3">
    <source>
        <dbReference type="EMBL" id="ROT73525.1"/>
    </source>
</evidence>
<keyword evidence="4" id="KW-1185">Reference proteome</keyword>
<feature type="region of interest" description="Disordered" evidence="2">
    <location>
        <begin position="748"/>
        <end position="774"/>
    </location>
</feature>
<feature type="compositionally biased region" description="Polar residues" evidence="2">
    <location>
        <begin position="93"/>
        <end position="103"/>
    </location>
</feature>
<comment type="caution">
    <text evidence="3">The sequence shown here is derived from an EMBL/GenBank/DDBJ whole genome shotgun (WGS) entry which is preliminary data.</text>
</comment>
<dbReference type="AlphaFoldDB" id="A0A3R7P2E9"/>
<gene>
    <name evidence="3" type="ORF">C7M84_008032</name>
</gene>
<keyword evidence="1" id="KW-0175">Coiled coil</keyword>
<name>A0A3R7P2E9_PENVA</name>
<feature type="coiled-coil region" evidence="1">
    <location>
        <begin position="717"/>
        <end position="744"/>
    </location>
</feature>
<feature type="region of interest" description="Disordered" evidence="2">
    <location>
        <begin position="93"/>
        <end position="113"/>
    </location>
</feature>
<accession>A0A3R7P2E9</accession>
<feature type="compositionally biased region" description="Polar residues" evidence="2">
    <location>
        <begin position="261"/>
        <end position="271"/>
    </location>
</feature>
<feature type="coiled-coil region" evidence="1">
    <location>
        <begin position="445"/>
        <end position="472"/>
    </location>
</feature>
<reference evidence="3 4" key="1">
    <citation type="submission" date="2018-04" db="EMBL/GenBank/DDBJ databases">
        <authorList>
            <person name="Zhang X."/>
            <person name="Yuan J."/>
            <person name="Li F."/>
            <person name="Xiang J."/>
        </authorList>
    </citation>
    <scope>NUCLEOTIDE SEQUENCE [LARGE SCALE GENOMIC DNA]</scope>
    <source>
        <tissue evidence="3">Muscle</tissue>
    </source>
</reference>
<evidence type="ECO:0000256" key="1">
    <source>
        <dbReference type="SAM" id="Coils"/>
    </source>
</evidence>
<feature type="region of interest" description="Disordered" evidence="2">
    <location>
        <begin position="184"/>
        <end position="204"/>
    </location>
</feature>
<feature type="region of interest" description="Disordered" evidence="2">
    <location>
        <begin position="261"/>
        <end position="282"/>
    </location>
</feature>
<feature type="region of interest" description="Disordered" evidence="2">
    <location>
        <begin position="1"/>
        <end position="67"/>
    </location>
</feature>
<feature type="compositionally biased region" description="Basic and acidic residues" evidence="2">
    <location>
        <begin position="927"/>
        <end position="939"/>
    </location>
</feature>
<feature type="coiled-coil region" evidence="1">
    <location>
        <begin position="505"/>
        <end position="670"/>
    </location>
</feature>
<dbReference type="EMBL" id="QCYY01002021">
    <property type="protein sequence ID" value="ROT73525.1"/>
    <property type="molecule type" value="Genomic_DNA"/>
</dbReference>
<protein>
    <submittedName>
        <fullName evidence="3">Uncharacterized protein</fullName>
    </submittedName>
</protein>
<organism evidence="3 4">
    <name type="scientific">Penaeus vannamei</name>
    <name type="common">Whiteleg shrimp</name>
    <name type="synonym">Litopenaeus vannamei</name>
    <dbReference type="NCBI Taxonomy" id="6689"/>
    <lineage>
        <taxon>Eukaryota</taxon>
        <taxon>Metazoa</taxon>
        <taxon>Ecdysozoa</taxon>
        <taxon>Arthropoda</taxon>
        <taxon>Crustacea</taxon>
        <taxon>Multicrustacea</taxon>
        <taxon>Malacostraca</taxon>
        <taxon>Eumalacostraca</taxon>
        <taxon>Eucarida</taxon>
        <taxon>Decapoda</taxon>
        <taxon>Dendrobranchiata</taxon>
        <taxon>Penaeoidea</taxon>
        <taxon>Penaeidae</taxon>
        <taxon>Penaeus</taxon>
    </lineage>
</organism>
<feature type="compositionally biased region" description="Low complexity" evidence="2">
    <location>
        <begin position="193"/>
        <end position="202"/>
    </location>
</feature>
<evidence type="ECO:0000313" key="4">
    <source>
        <dbReference type="Proteomes" id="UP000283509"/>
    </source>
</evidence>
<feature type="region of interest" description="Disordered" evidence="2">
    <location>
        <begin position="918"/>
        <end position="939"/>
    </location>
</feature>
<reference evidence="3 4" key="2">
    <citation type="submission" date="2019-01" db="EMBL/GenBank/DDBJ databases">
        <title>The decoding of complex shrimp genome reveals the adaptation for benthos swimmer, frequently molting mechanism and breeding impact on genome.</title>
        <authorList>
            <person name="Sun Y."/>
            <person name="Gao Y."/>
            <person name="Yu Y."/>
        </authorList>
    </citation>
    <scope>NUCLEOTIDE SEQUENCE [LARGE SCALE GENOMIC DNA]</scope>
    <source>
        <tissue evidence="3">Muscle</tissue>
    </source>
</reference>
<feature type="compositionally biased region" description="Polar residues" evidence="2">
    <location>
        <begin position="30"/>
        <end position="53"/>
    </location>
</feature>
<feature type="coiled-coil region" evidence="1">
    <location>
        <begin position="334"/>
        <end position="389"/>
    </location>
</feature>
<feature type="compositionally biased region" description="Basic and acidic residues" evidence="2">
    <location>
        <begin position="748"/>
        <end position="760"/>
    </location>
</feature>